<feature type="domain" description="Integrase catalytic" evidence="15">
    <location>
        <begin position="29"/>
        <end position="180"/>
    </location>
</feature>
<dbReference type="Pfam" id="PF00665">
    <property type="entry name" value="rve"/>
    <property type="match status" value="1"/>
</dbReference>
<dbReference type="Proteomes" id="UP000765509">
    <property type="component" value="Unassembled WGS sequence"/>
</dbReference>
<proteinExistence type="predicted"/>
<dbReference type="GO" id="GO:0003887">
    <property type="term" value="F:DNA-directed DNA polymerase activity"/>
    <property type="evidence" value="ECO:0007669"/>
    <property type="project" value="UniProtKB-KW"/>
</dbReference>
<evidence type="ECO:0000256" key="5">
    <source>
        <dbReference type="ARBA" id="ARBA00022759"/>
    </source>
</evidence>
<dbReference type="AlphaFoldDB" id="A0A9Q3DND2"/>
<comment type="catalytic activity">
    <reaction evidence="13">
        <text>DNA(n) + a 2'-deoxyribonucleoside 5'-triphosphate = DNA(n+1) + diphosphate</text>
        <dbReference type="Rhea" id="RHEA:22508"/>
        <dbReference type="Rhea" id="RHEA-COMP:17339"/>
        <dbReference type="Rhea" id="RHEA-COMP:17340"/>
        <dbReference type="ChEBI" id="CHEBI:33019"/>
        <dbReference type="ChEBI" id="CHEBI:61560"/>
        <dbReference type="ChEBI" id="CHEBI:173112"/>
        <dbReference type="EC" id="2.7.7.49"/>
    </reaction>
</comment>
<keyword evidence="3" id="KW-0540">Nuclease</keyword>
<evidence type="ECO:0000256" key="10">
    <source>
        <dbReference type="ARBA" id="ARBA00022918"/>
    </source>
</evidence>
<organism evidence="16 17">
    <name type="scientific">Austropuccinia psidii MF-1</name>
    <dbReference type="NCBI Taxonomy" id="1389203"/>
    <lineage>
        <taxon>Eukaryota</taxon>
        <taxon>Fungi</taxon>
        <taxon>Dikarya</taxon>
        <taxon>Basidiomycota</taxon>
        <taxon>Pucciniomycotina</taxon>
        <taxon>Pucciniomycetes</taxon>
        <taxon>Pucciniales</taxon>
        <taxon>Sphaerophragmiaceae</taxon>
        <taxon>Austropuccinia</taxon>
    </lineage>
</organism>
<dbReference type="SUPFAM" id="SSF53098">
    <property type="entry name" value="Ribonuclease H-like"/>
    <property type="match status" value="1"/>
</dbReference>
<dbReference type="Gene3D" id="3.30.420.10">
    <property type="entry name" value="Ribonuclease H-like superfamily/Ribonuclease H"/>
    <property type="match status" value="1"/>
</dbReference>
<dbReference type="InterPro" id="IPR039537">
    <property type="entry name" value="Retrotran_Ty1/copia-like"/>
</dbReference>
<evidence type="ECO:0000256" key="12">
    <source>
        <dbReference type="ARBA" id="ARBA00023172"/>
    </source>
</evidence>
<keyword evidence="17" id="KW-1185">Reference proteome</keyword>
<evidence type="ECO:0000256" key="14">
    <source>
        <dbReference type="ARBA" id="ARBA00049244"/>
    </source>
</evidence>
<dbReference type="OrthoDB" id="1934939at2759"/>
<reference evidence="16" key="1">
    <citation type="submission" date="2021-03" db="EMBL/GenBank/DDBJ databases">
        <title>Draft genome sequence of rust myrtle Austropuccinia psidii MF-1, a brazilian biotype.</title>
        <authorList>
            <person name="Quecine M.C."/>
            <person name="Pachon D.M.R."/>
            <person name="Bonatelli M.L."/>
            <person name="Correr F.H."/>
            <person name="Franceschini L.M."/>
            <person name="Leite T.F."/>
            <person name="Margarido G.R.A."/>
            <person name="Almeida C.A."/>
            <person name="Ferrarezi J.A."/>
            <person name="Labate C.A."/>
        </authorList>
    </citation>
    <scope>NUCLEOTIDE SEQUENCE</scope>
    <source>
        <strain evidence="16">MF-1</strain>
    </source>
</reference>
<keyword evidence="9" id="KW-0229">DNA integration</keyword>
<gene>
    <name evidence="16" type="ORF">O181_046069</name>
</gene>
<evidence type="ECO:0000256" key="2">
    <source>
        <dbReference type="ARBA" id="ARBA00022695"/>
    </source>
</evidence>
<keyword evidence="11" id="KW-0808">Transferase</keyword>
<dbReference type="EMBL" id="AVOT02019034">
    <property type="protein sequence ID" value="MBW0506354.1"/>
    <property type="molecule type" value="Genomic_DNA"/>
</dbReference>
<dbReference type="GO" id="GO:0032196">
    <property type="term" value="P:transposition"/>
    <property type="evidence" value="ECO:0007669"/>
    <property type="project" value="UniProtKB-KW"/>
</dbReference>
<evidence type="ECO:0000256" key="8">
    <source>
        <dbReference type="ARBA" id="ARBA00022884"/>
    </source>
</evidence>
<keyword evidence="7" id="KW-0460">Magnesium</keyword>
<dbReference type="GO" id="GO:0003964">
    <property type="term" value="F:RNA-directed DNA polymerase activity"/>
    <property type="evidence" value="ECO:0007669"/>
    <property type="project" value="UniProtKB-KW"/>
</dbReference>
<evidence type="ECO:0000259" key="15">
    <source>
        <dbReference type="PROSITE" id="PS50994"/>
    </source>
</evidence>
<keyword evidence="5" id="KW-0255">Endonuclease</keyword>
<evidence type="ECO:0000256" key="13">
    <source>
        <dbReference type="ARBA" id="ARBA00048173"/>
    </source>
</evidence>
<comment type="catalytic activity">
    <reaction evidence="14">
        <text>DNA(n) + a 2'-deoxyribonucleoside 5'-triphosphate = DNA(n+1) + diphosphate</text>
        <dbReference type="Rhea" id="RHEA:22508"/>
        <dbReference type="Rhea" id="RHEA-COMP:17339"/>
        <dbReference type="Rhea" id="RHEA-COMP:17340"/>
        <dbReference type="ChEBI" id="CHEBI:33019"/>
        <dbReference type="ChEBI" id="CHEBI:61560"/>
        <dbReference type="ChEBI" id="CHEBI:173112"/>
        <dbReference type="EC" id="2.7.7.7"/>
    </reaction>
</comment>
<sequence length="180" mass="20365">MGLPSNNSLCKTCNLNKIHQLPFKDKLKHISLPLDCVHLDLVGPISPPSAGGSRYFLTIFYQFTSYKIACMIKSKSDTFDQFVVAKNSMENHQKQTIKKVISDHGEEFMNKKFKEILASCSFTHVFSPAYTPQHNGFSERANWTILDKSKYLLDESGLAKQYWAKAINTSTLLTNLIPTP</sequence>
<accession>A0A9Q3DND2</accession>
<comment type="caution">
    <text evidence="16">The sequence shown here is derived from an EMBL/GenBank/DDBJ whole genome shotgun (WGS) entry which is preliminary data.</text>
</comment>
<keyword evidence="8" id="KW-0694">RNA-binding</keyword>
<evidence type="ECO:0000256" key="4">
    <source>
        <dbReference type="ARBA" id="ARBA00022723"/>
    </source>
</evidence>
<keyword evidence="10" id="KW-0695">RNA-directed DNA polymerase</keyword>
<evidence type="ECO:0000256" key="7">
    <source>
        <dbReference type="ARBA" id="ARBA00022842"/>
    </source>
</evidence>
<dbReference type="GO" id="GO:0015074">
    <property type="term" value="P:DNA integration"/>
    <property type="evidence" value="ECO:0007669"/>
    <property type="project" value="UniProtKB-KW"/>
</dbReference>
<keyword evidence="12" id="KW-0233">DNA recombination</keyword>
<dbReference type="InterPro" id="IPR036397">
    <property type="entry name" value="RNaseH_sf"/>
</dbReference>
<keyword evidence="6" id="KW-0378">Hydrolase</keyword>
<dbReference type="GO" id="GO:0006310">
    <property type="term" value="P:DNA recombination"/>
    <property type="evidence" value="ECO:0007669"/>
    <property type="project" value="UniProtKB-KW"/>
</dbReference>
<dbReference type="InterPro" id="IPR001584">
    <property type="entry name" value="Integrase_cat-core"/>
</dbReference>
<name>A0A9Q3DND2_9BASI</name>
<evidence type="ECO:0000256" key="6">
    <source>
        <dbReference type="ARBA" id="ARBA00022801"/>
    </source>
</evidence>
<dbReference type="InterPro" id="IPR012337">
    <property type="entry name" value="RNaseH-like_sf"/>
</dbReference>
<keyword evidence="4" id="KW-0479">Metal-binding</keyword>
<keyword evidence="2" id="KW-0548">Nucleotidyltransferase</keyword>
<dbReference type="PANTHER" id="PTHR42648">
    <property type="entry name" value="TRANSPOSASE, PUTATIVE-RELATED"/>
    <property type="match status" value="1"/>
</dbReference>
<dbReference type="PANTHER" id="PTHR42648:SF11">
    <property type="entry name" value="TRANSPOSON TY4-P GAG-POL POLYPROTEIN"/>
    <property type="match status" value="1"/>
</dbReference>
<dbReference type="GO" id="GO:0003723">
    <property type="term" value="F:RNA binding"/>
    <property type="evidence" value="ECO:0007669"/>
    <property type="project" value="UniProtKB-KW"/>
</dbReference>
<keyword evidence="11" id="KW-0239">DNA-directed DNA polymerase</keyword>
<protein>
    <recommendedName>
        <fullName evidence="15">Integrase catalytic domain-containing protein</fullName>
    </recommendedName>
</protein>
<evidence type="ECO:0000256" key="3">
    <source>
        <dbReference type="ARBA" id="ARBA00022722"/>
    </source>
</evidence>
<dbReference type="GO" id="GO:0016787">
    <property type="term" value="F:hydrolase activity"/>
    <property type="evidence" value="ECO:0007669"/>
    <property type="project" value="UniProtKB-KW"/>
</dbReference>
<keyword evidence="1" id="KW-0815">Transposition</keyword>
<dbReference type="GO" id="GO:0046872">
    <property type="term" value="F:metal ion binding"/>
    <property type="evidence" value="ECO:0007669"/>
    <property type="project" value="UniProtKB-KW"/>
</dbReference>
<dbReference type="GO" id="GO:0004519">
    <property type="term" value="F:endonuclease activity"/>
    <property type="evidence" value="ECO:0007669"/>
    <property type="project" value="UniProtKB-KW"/>
</dbReference>
<evidence type="ECO:0000256" key="11">
    <source>
        <dbReference type="ARBA" id="ARBA00022932"/>
    </source>
</evidence>
<dbReference type="PROSITE" id="PS50994">
    <property type="entry name" value="INTEGRASE"/>
    <property type="match status" value="1"/>
</dbReference>
<evidence type="ECO:0000256" key="9">
    <source>
        <dbReference type="ARBA" id="ARBA00022908"/>
    </source>
</evidence>
<evidence type="ECO:0000256" key="1">
    <source>
        <dbReference type="ARBA" id="ARBA00022578"/>
    </source>
</evidence>
<dbReference type="GO" id="GO:0005634">
    <property type="term" value="C:nucleus"/>
    <property type="evidence" value="ECO:0007669"/>
    <property type="project" value="UniProtKB-ARBA"/>
</dbReference>
<evidence type="ECO:0000313" key="16">
    <source>
        <dbReference type="EMBL" id="MBW0506354.1"/>
    </source>
</evidence>
<evidence type="ECO:0000313" key="17">
    <source>
        <dbReference type="Proteomes" id="UP000765509"/>
    </source>
</evidence>